<reference evidence="1" key="1">
    <citation type="submission" date="2013-08" db="EMBL/GenBank/DDBJ databases">
        <title>Comparison of modified E. coli strains.</title>
        <authorList>
            <person name="Juergensen J."/>
            <person name="Bonge A."/>
            <person name="Streit W.R."/>
        </authorList>
    </citation>
    <scope>NUCLEOTIDE SEQUENCE</scope>
</reference>
<evidence type="ECO:0000313" key="1">
    <source>
        <dbReference type="EMBL" id="AIF26682.1"/>
    </source>
</evidence>
<dbReference type="AlphaFoldDB" id="A0A0H3UAM1"/>
<sequence>MDKSIKAAQVEHLVDKVKEKIEVCVKYTAQDLTDAQKAQARANIGAQELDLESVTITLTCEDETVSTAGVTVTKTEDGVATQYTSDANGQVGFSVKRGHQYTISYGSLGAWNPPATTTYTANSPVRAITSLYRGLSAVCWGVLLNQSNFTICQGLVGERSLFTAFEAKIGRYLLKPDATAKKLKADDSTKYVDGTAIDETEGDVMVRIPRFFYKVVDNGNGTCTLWGSETEFQGCYTMPEQWIGAYFGYITGQCLRSRSGYNPTRSHNISSFHDFAKNIGSNYGLTDYKARQTMMMLFMWKYNTTNSQDPQCMGYGITGSGSNWTTEVQTELTGRTTTLGDACGGVAFTATGTLASHISLYGIEDPCCWFWEMVQGCYFGSSANSPAQTGTEIFLYDGNRMPTSSELTTHPEGNYRQLTRLTSSGYPKTMPLVGQFDLFATAYGGGTSSYWYDYCDAIATGQLLVVGGRAALGADCGLVYADSGVAFANSSSNFAARLAFYGQVTIID</sequence>
<accession>A0A0H3UAM1</accession>
<protein>
    <submittedName>
        <fullName evidence="1">Uncharacterized protein</fullName>
    </submittedName>
</protein>
<organism evidence="1">
    <name type="scientific">uncultured bacterium fosmid pJB83B9</name>
    <dbReference type="NCBI Taxonomy" id="1478070"/>
    <lineage>
        <taxon>Bacteria</taxon>
        <taxon>environmental samples</taxon>
    </lineage>
</organism>
<proteinExistence type="predicted"/>
<name>A0A0H3UAM1_9BACT</name>
<dbReference type="EMBL" id="KF540242">
    <property type="protein sequence ID" value="AIF26682.1"/>
    <property type="molecule type" value="Genomic_DNA"/>
</dbReference>